<keyword evidence="7" id="KW-0804">Transcription</keyword>
<dbReference type="InterPro" id="IPR051552">
    <property type="entry name" value="HptR"/>
</dbReference>
<dbReference type="PROSITE" id="PS00041">
    <property type="entry name" value="HTH_ARAC_FAMILY_1"/>
    <property type="match status" value="1"/>
</dbReference>
<proteinExistence type="predicted"/>
<evidence type="ECO:0000313" key="12">
    <source>
        <dbReference type="Proteomes" id="UP000032047"/>
    </source>
</evidence>
<dbReference type="InterPro" id="IPR001789">
    <property type="entry name" value="Sig_transdc_resp-reg_receiver"/>
</dbReference>
<protein>
    <submittedName>
        <fullName evidence="11">Putative response regulatory protein</fullName>
    </submittedName>
</protein>
<organism evidence="11 12">
    <name type="scientific">Anoxybacillus ayderensis</name>
    <dbReference type="NCBI Taxonomy" id="265546"/>
    <lineage>
        <taxon>Bacteria</taxon>
        <taxon>Bacillati</taxon>
        <taxon>Bacillota</taxon>
        <taxon>Bacilli</taxon>
        <taxon>Bacillales</taxon>
        <taxon>Anoxybacillaceae</taxon>
        <taxon>Anoxybacillus</taxon>
    </lineage>
</organism>
<accession>A0A0D0HN69</accession>
<dbReference type="PANTHER" id="PTHR42713">
    <property type="entry name" value="HISTIDINE KINASE-RELATED"/>
    <property type="match status" value="1"/>
</dbReference>
<evidence type="ECO:0000256" key="6">
    <source>
        <dbReference type="ARBA" id="ARBA00023125"/>
    </source>
</evidence>
<evidence type="ECO:0000256" key="5">
    <source>
        <dbReference type="ARBA" id="ARBA00023015"/>
    </source>
</evidence>
<reference evidence="11 12" key="1">
    <citation type="submission" date="2015-01" db="EMBL/GenBank/DDBJ databases">
        <title>Genome sequence of Anoxybacillus ayderensis strain AB04.</title>
        <authorList>
            <person name="Belduz A.O."/>
            <person name="Canakci S."/>
            <person name="Chan K.-G."/>
            <person name="Kahar U.M."/>
            <person name="Yaakob A.S."/>
            <person name="Chan C.S."/>
            <person name="Goh K.M."/>
        </authorList>
    </citation>
    <scope>NUCLEOTIDE SEQUENCE [LARGE SCALE GENOMIC DNA]</scope>
    <source>
        <strain evidence="11 12">AB04</strain>
    </source>
</reference>
<dbReference type="Pfam" id="PF12833">
    <property type="entry name" value="HTH_18"/>
    <property type="match status" value="1"/>
</dbReference>
<evidence type="ECO:0000256" key="2">
    <source>
        <dbReference type="ARBA" id="ARBA00022490"/>
    </source>
</evidence>
<sequence>MYKLLIADDEPLEREGLQLMIERAFPQTFTIFHAEHGRSAIQQVEQHRPHIIFMDIKMPGIQGLEAIAEIRKIDAQSKIVILTAYDYFTYAKEAISLGVIEYVLKPAKKQQIVELLQKLLHQITKEQAMREQQLTAREKLVQLQALSETAWTWLLMGKMDECSAHTFTGMEFEKGYAMVIELEKSDASEREKWEEIVKQCIKQQRRCLCSPLSQRQMAIFIEAEQHERIISFAQSLLKQLEKALQQRVKIGIGTIRSGVDGLKRSYKEAWTAVRYVSSFSRAIHIDDVPITDEVEQIHIKTNGNVIEQVEMFLHENYCYDVTLEEVAKYVHLTPYYFSKLFKKETGQTFIDYLTHLRIEKAKQLMRDEGLTVKEACYRVGYKDPNYFSRVFKKVTNMTPTEYRQEVCERL</sequence>
<evidence type="ECO:0000256" key="8">
    <source>
        <dbReference type="PROSITE-ProRule" id="PRU00169"/>
    </source>
</evidence>
<dbReference type="GO" id="GO:0000160">
    <property type="term" value="P:phosphorelay signal transduction system"/>
    <property type="evidence" value="ECO:0007669"/>
    <property type="project" value="UniProtKB-KW"/>
</dbReference>
<dbReference type="PANTHER" id="PTHR42713:SF3">
    <property type="entry name" value="TRANSCRIPTIONAL REGULATORY PROTEIN HPTR"/>
    <property type="match status" value="1"/>
</dbReference>
<feature type="domain" description="Response regulatory" evidence="10">
    <location>
        <begin position="3"/>
        <end position="120"/>
    </location>
</feature>
<evidence type="ECO:0000256" key="4">
    <source>
        <dbReference type="ARBA" id="ARBA00023012"/>
    </source>
</evidence>
<dbReference type="PRINTS" id="PR00032">
    <property type="entry name" value="HTHARAC"/>
</dbReference>
<keyword evidence="5" id="KW-0805">Transcription regulation</keyword>
<dbReference type="Pfam" id="PF17853">
    <property type="entry name" value="GGDEF_2"/>
    <property type="match status" value="1"/>
</dbReference>
<feature type="modified residue" description="4-aspartylphosphate" evidence="8">
    <location>
        <position position="55"/>
    </location>
</feature>
<dbReference type="GO" id="GO:0043565">
    <property type="term" value="F:sequence-specific DNA binding"/>
    <property type="evidence" value="ECO:0007669"/>
    <property type="project" value="InterPro"/>
</dbReference>
<evidence type="ECO:0000256" key="7">
    <source>
        <dbReference type="ARBA" id="ARBA00023163"/>
    </source>
</evidence>
<keyword evidence="3 8" id="KW-0597">Phosphoprotein</keyword>
<dbReference type="Gene3D" id="3.40.50.2300">
    <property type="match status" value="1"/>
</dbReference>
<evidence type="ECO:0000256" key="3">
    <source>
        <dbReference type="ARBA" id="ARBA00022553"/>
    </source>
</evidence>
<dbReference type="InterPro" id="IPR009057">
    <property type="entry name" value="Homeodomain-like_sf"/>
</dbReference>
<dbReference type="InterPro" id="IPR041522">
    <property type="entry name" value="CdaR_GGDEF"/>
</dbReference>
<dbReference type="AlphaFoldDB" id="A0A0D0HN69"/>
<name>A0A0D0HN69_9BACL</name>
<dbReference type="SMART" id="SM00448">
    <property type="entry name" value="REC"/>
    <property type="match status" value="1"/>
</dbReference>
<comment type="caution">
    <text evidence="11">The sequence shown here is derived from an EMBL/GenBank/DDBJ whole genome shotgun (WGS) entry which is preliminary data.</text>
</comment>
<dbReference type="PATRIC" id="fig|265546.4.peg.2136"/>
<dbReference type="InterPro" id="IPR018062">
    <property type="entry name" value="HTH_AraC-typ_CS"/>
</dbReference>
<dbReference type="Pfam" id="PF00072">
    <property type="entry name" value="Response_reg"/>
    <property type="match status" value="1"/>
</dbReference>
<dbReference type="RefSeq" id="WP_042535729.1">
    <property type="nucleotide sequence ID" value="NZ_JXTG01000012.1"/>
</dbReference>
<gene>
    <name evidence="11" type="ORF">JV16_02128</name>
</gene>
<dbReference type="GO" id="GO:0005737">
    <property type="term" value="C:cytoplasm"/>
    <property type="evidence" value="ECO:0007669"/>
    <property type="project" value="UniProtKB-SubCell"/>
</dbReference>
<dbReference type="InterPro" id="IPR011006">
    <property type="entry name" value="CheY-like_superfamily"/>
</dbReference>
<dbReference type="CDD" id="cd17536">
    <property type="entry name" value="REC_YesN-like"/>
    <property type="match status" value="1"/>
</dbReference>
<dbReference type="SUPFAM" id="SSF46689">
    <property type="entry name" value="Homeodomain-like"/>
    <property type="match status" value="2"/>
</dbReference>
<dbReference type="SMART" id="SM00342">
    <property type="entry name" value="HTH_ARAC"/>
    <property type="match status" value="1"/>
</dbReference>
<keyword evidence="4" id="KW-0902">Two-component regulatory system</keyword>
<feature type="domain" description="HTH araC/xylS-type" evidence="9">
    <location>
        <begin position="307"/>
        <end position="405"/>
    </location>
</feature>
<dbReference type="GO" id="GO:0003700">
    <property type="term" value="F:DNA-binding transcription factor activity"/>
    <property type="evidence" value="ECO:0007669"/>
    <property type="project" value="InterPro"/>
</dbReference>
<keyword evidence="2" id="KW-0963">Cytoplasm</keyword>
<dbReference type="InterPro" id="IPR020449">
    <property type="entry name" value="Tscrpt_reg_AraC-type_HTH"/>
</dbReference>
<dbReference type="InterPro" id="IPR018060">
    <property type="entry name" value="HTH_AraC"/>
</dbReference>
<dbReference type="PROSITE" id="PS01124">
    <property type="entry name" value="HTH_ARAC_FAMILY_2"/>
    <property type="match status" value="1"/>
</dbReference>
<dbReference type="PROSITE" id="PS50110">
    <property type="entry name" value="RESPONSE_REGULATORY"/>
    <property type="match status" value="1"/>
</dbReference>
<dbReference type="Gene3D" id="1.10.10.60">
    <property type="entry name" value="Homeodomain-like"/>
    <property type="match status" value="2"/>
</dbReference>
<comment type="subcellular location">
    <subcellularLocation>
        <location evidence="1">Cytoplasm</location>
    </subcellularLocation>
</comment>
<dbReference type="SUPFAM" id="SSF52172">
    <property type="entry name" value="CheY-like"/>
    <property type="match status" value="1"/>
</dbReference>
<evidence type="ECO:0000259" key="10">
    <source>
        <dbReference type="PROSITE" id="PS50110"/>
    </source>
</evidence>
<evidence type="ECO:0000313" key="11">
    <source>
        <dbReference type="EMBL" id="KIP20672.1"/>
    </source>
</evidence>
<keyword evidence="6" id="KW-0238">DNA-binding</keyword>
<dbReference type="EMBL" id="JXTG01000012">
    <property type="protein sequence ID" value="KIP20672.1"/>
    <property type="molecule type" value="Genomic_DNA"/>
</dbReference>
<keyword evidence="12" id="KW-1185">Reference proteome</keyword>
<dbReference type="Proteomes" id="UP000032047">
    <property type="component" value="Unassembled WGS sequence"/>
</dbReference>
<evidence type="ECO:0000259" key="9">
    <source>
        <dbReference type="PROSITE" id="PS01124"/>
    </source>
</evidence>
<evidence type="ECO:0000256" key="1">
    <source>
        <dbReference type="ARBA" id="ARBA00004496"/>
    </source>
</evidence>